<evidence type="ECO:0000313" key="2">
    <source>
        <dbReference type="EMBL" id="KXK26961.1"/>
    </source>
</evidence>
<keyword evidence="1" id="KW-0472">Membrane</keyword>
<dbReference type="Pfam" id="PF13620">
    <property type="entry name" value="CarboxypepD_reg"/>
    <property type="match status" value="1"/>
</dbReference>
<dbReference type="AlphaFoldDB" id="A0A136LZ91"/>
<name>A0A136LZ91_9BACT</name>
<comment type="caution">
    <text evidence="2">The sequence shown here is derived from an EMBL/GenBank/DDBJ whole genome shotgun (WGS) entry which is preliminary data.</text>
</comment>
<evidence type="ECO:0000313" key="3">
    <source>
        <dbReference type="Proteomes" id="UP000070457"/>
    </source>
</evidence>
<dbReference type="STRING" id="1617426.TR69_WS6001000985"/>
<dbReference type="InterPro" id="IPR008969">
    <property type="entry name" value="CarboxyPept-like_regulatory"/>
</dbReference>
<proteinExistence type="predicted"/>
<reference evidence="2 3" key="1">
    <citation type="submission" date="2015-02" db="EMBL/GenBank/DDBJ databases">
        <title>Improved understanding of the partial-nitritation anammox process through 23 genomes representing the majority of the microbial community.</title>
        <authorList>
            <person name="Speth D.R."/>
            <person name="In T Zandt M."/>
            <person name="Guerrero Cruz S."/>
            <person name="Jetten M.S."/>
            <person name="Dutilh B.E."/>
        </authorList>
    </citation>
    <scope>NUCLEOTIDE SEQUENCE [LARGE SCALE GENOMIC DNA]</scope>
    <source>
        <strain evidence="2">OLB20</strain>
    </source>
</reference>
<organism evidence="2 3">
    <name type="scientific">candidate division WS6 bacterium OLB20</name>
    <dbReference type="NCBI Taxonomy" id="1617426"/>
    <lineage>
        <taxon>Bacteria</taxon>
        <taxon>Candidatus Dojkabacteria</taxon>
    </lineage>
</organism>
<evidence type="ECO:0000256" key="1">
    <source>
        <dbReference type="SAM" id="Phobius"/>
    </source>
</evidence>
<dbReference type="Gene3D" id="2.120.10.30">
    <property type="entry name" value="TolB, C-terminal domain"/>
    <property type="match status" value="1"/>
</dbReference>
<keyword evidence="1" id="KW-1133">Transmembrane helix</keyword>
<dbReference type="Proteomes" id="UP000070457">
    <property type="component" value="Unassembled WGS sequence"/>
</dbReference>
<dbReference type="SUPFAM" id="SSF49464">
    <property type="entry name" value="Carboxypeptidase regulatory domain-like"/>
    <property type="match status" value="1"/>
</dbReference>
<sequence>MKPVRKLLQSIFDHPQRVVVLLGVIAILVAVPIVLIVFGFDRTLLPTSIDGHVYDSEGNAIEDARISTQGRETYSDDSGYFNLTDIAYGLYEVKVEKNGFATITEDIRLERFSNTAEFTMQRLEFGQLRFEISLPDDTPFYSSEFEMTLNNEPLSYDENFVAETERLLVGTYNLRIRSPYYKDIETEVEVVSGLTERTVELVPAADLVAQVKNWLTGEDLRPDSVEIRRSEVFEQLDARYISDDGTVSVSDLDITGTVALRIKEDGYHTLERSQVLKQGQNSFGTILLVPEGRIVTIKDDGLNRQVFVSDYNGRRAQNVATTALSCSRVTQNTTQALVLCGSGTYTRISLNEGTSETLASVAADAVDMQTGGGVIVAAQNDEPGKLFAMTPGSEDAVVLYDGEEDVTSVQVSADKVVFSTTNGVWMVSADGENLEQISTGQFSVMDINPSGTHALLLLPSSSGSHIWSIDLTSHEKTRMTQLPARHSYLQFVSDSEFLFVSNKSEGLDSLYAQNLNSTLSRLVRKNVTDVTLVQGTRNVTLNQDGKRYVLNIDARNLAEISL</sequence>
<dbReference type="EMBL" id="JYNZ01000003">
    <property type="protein sequence ID" value="KXK26961.1"/>
    <property type="molecule type" value="Genomic_DNA"/>
</dbReference>
<dbReference type="InterPro" id="IPR011042">
    <property type="entry name" value="6-blade_b-propeller_TolB-like"/>
</dbReference>
<dbReference type="SUPFAM" id="SSF82171">
    <property type="entry name" value="DPP6 N-terminal domain-like"/>
    <property type="match status" value="1"/>
</dbReference>
<accession>A0A136LZ91</accession>
<protein>
    <submittedName>
        <fullName evidence="2">PEGA domain protein</fullName>
    </submittedName>
</protein>
<dbReference type="Gene3D" id="2.60.40.1120">
    <property type="entry name" value="Carboxypeptidase-like, regulatory domain"/>
    <property type="match status" value="1"/>
</dbReference>
<keyword evidence="1" id="KW-0812">Transmembrane</keyword>
<feature type="transmembrane region" description="Helical" evidence="1">
    <location>
        <begin position="20"/>
        <end position="40"/>
    </location>
</feature>
<gene>
    <name evidence="2" type="ORF">TR69_WS6001000985</name>
</gene>